<evidence type="ECO:0000313" key="3">
    <source>
        <dbReference type="Proteomes" id="UP000268016"/>
    </source>
</evidence>
<proteinExistence type="predicted"/>
<comment type="caution">
    <text evidence="2">The sequence shown here is derived from an EMBL/GenBank/DDBJ whole genome shotgun (WGS) entry which is preliminary data.</text>
</comment>
<dbReference type="AlphaFoldDB" id="A0A3N2R526"/>
<dbReference type="InterPro" id="IPR009935">
    <property type="entry name" value="DUF1467"/>
</dbReference>
<feature type="transmembrane region" description="Helical" evidence="1">
    <location>
        <begin position="7"/>
        <end position="26"/>
    </location>
</feature>
<dbReference type="Pfam" id="PF07330">
    <property type="entry name" value="DUF1467"/>
    <property type="match status" value="1"/>
</dbReference>
<feature type="transmembrane region" description="Helical" evidence="1">
    <location>
        <begin position="56"/>
        <end position="78"/>
    </location>
</feature>
<name>A0A3N2R526_9RHOB</name>
<keyword evidence="1" id="KW-0472">Membrane</keyword>
<dbReference type="EMBL" id="RDRB01000004">
    <property type="protein sequence ID" value="ROU02498.1"/>
    <property type="molecule type" value="Genomic_DNA"/>
</dbReference>
<keyword evidence="1" id="KW-0812">Transmembrane</keyword>
<dbReference type="Proteomes" id="UP000268016">
    <property type="component" value="Unassembled WGS sequence"/>
</dbReference>
<keyword evidence="1" id="KW-1133">Transmembrane helix</keyword>
<evidence type="ECO:0000256" key="1">
    <source>
        <dbReference type="SAM" id="Phobius"/>
    </source>
</evidence>
<sequence>MGITSALVLYAVIWFMILFIVLPLRLTTQGDAGEVVPGTHKSAPADFRPKQKVRVVTIWATLAWVIIAGTIWSGAITVRDLDWFDRMSTPEVELRAREAAED</sequence>
<organism evidence="2 3">
    <name type="scientific">Histidinibacterium lentulum</name>
    <dbReference type="NCBI Taxonomy" id="2480588"/>
    <lineage>
        <taxon>Bacteria</taxon>
        <taxon>Pseudomonadati</taxon>
        <taxon>Pseudomonadota</taxon>
        <taxon>Alphaproteobacteria</taxon>
        <taxon>Rhodobacterales</taxon>
        <taxon>Paracoccaceae</taxon>
        <taxon>Histidinibacterium</taxon>
    </lineage>
</organism>
<accession>A0A3N2R526</accession>
<protein>
    <submittedName>
        <fullName evidence="2">DUF1467 family protein</fullName>
    </submittedName>
</protein>
<evidence type="ECO:0000313" key="2">
    <source>
        <dbReference type="EMBL" id="ROU02498.1"/>
    </source>
</evidence>
<dbReference type="OrthoDB" id="9804637at2"/>
<gene>
    <name evidence="2" type="ORF">EAT49_09165</name>
</gene>
<dbReference type="RefSeq" id="WP_123642019.1">
    <property type="nucleotide sequence ID" value="NZ_ML119084.1"/>
</dbReference>
<reference evidence="2 3" key="1">
    <citation type="submission" date="2018-10" db="EMBL/GenBank/DDBJ databases">
        <title>Histidinibacterium lentulum gen. nov., sp. nov., a marine bacterium from the culture broth of Picochlorum sp. 122.</title>
        <authorList>
            <person name="Wang G."/>
        </authorList>
    </citation>
    <scope>NUCLEOTIDE SEQUENCE [LARGE SCALE GENOMIC DNA]</scope>
    <source>
        <strain evidence="2 3">B17</strain>
    </source>
</reference>
<keyword evidence="3" id="KW-1185">Reference proteome</keyword>